<organism evidence="1">
    <name type="scientific">marine sediment metagenome</name>
    <dbReference type="NCBI Taxonomy" id="412755"/>
    <lineage>
        <taxon>unclassified sequences</taxon>
        <taxon>metagenomes</taxon>
        <taxon>ecological metagenomes</taxon>
    </lineage>
</organism>
<gene>
    <name evidence="1" type="ORF">LCGC14_3163850</name>
</gene>
<name>A0A0F8VQE8_9ZZZZ</name>
<protein>
    <submittedName>
        <fullName evidence="1">Uncharacterized protein</fullName>
    </submittedName>
</protein>
<proteinExistence type="predicted"/>
<dbReference type="AlphaFoldDB" id="A0A0F8VQE8"/>
<sequence length="77" mass="8916">MAFVKAATLYGKAKDIEKKHEEAELWAKRAEHDYAEREEMLVAGEKKLARDARTRRKARAYTGHWTGRCRVLPGRTT</sequence>
<accession>A0A0F8VQE8</accession>
<dbReference type="EMBL" id="LAZR01070006">
    <property type="protein sequence ID" value="KKK46517.1"/>
    <property type="molecule type" value="Genomic_DNA"/>
</dbReference>
<comment type="caution">
    <text evidence="1">The sequence shown here is derived from an EMBL/GenBank/DDBJ whole genome shotgun (WGS) entry which is preliminary data.</text>
</comment>
<evidence type="ECO:0000313" key="1">
    <source>
        <dbReference type="EMBL" id="KKK46517.1"/>
    </source>
</evidence>
<reference evidence="1" key="1">
    <citation type="journal article" date="2015" name="Nature">
        <title>Complex archaea that bridge the gap between prokaryotes and eukaryotes.</title>
        <authorList>
            <person name="Spang A."/>
            <person name="Saw J.H."/>
            <person name="Jorgensen S.L."/>
            <person name="Zaremba-Niedzwiedzka K."/>
            <person name="Martijn J."/>
            <person name="Lind A.E."/>
            <person name="van Eijk R."/>
            <person name="Schleper C."/>
            <person name="Guy L."/>
            <person name="Ettema T.J."/>
        </authorList>
    </citation>
    <scope>NUCLEOTIDE SEQUENCE</scope>
</reference>